<dbReference type="EC" id="1.1.1.2" evidence="5"/>
<evidence type="ECO:0000313" key="9">
    <source>
        <dbReference type="EMBL" id="MTD57568.1"/>
    </source>
</evidence>
<dbReference type="Gene3D" id="3.90.180.10">
    <property type="entry name" value="Medium-chain alcohol dehydrogenases, catalytic domain"/>
    <property type="match status" value="1"/>
</dbReference>
<accession>A0A6N7YZZ5</accession>
<comment type="cofactor">
    <cofactor evidence="1 7">
        <name>Zn(2+)</name>
        <dbReference type="ChEBI" id="CHEBI:29105"/>
    </cofactor>
</comment>
<dbReference type="PROSITE" id="PS00059">
    <property type="entry name" value="ADH_ZINC"/>
    <property type="match status" value="1"/>
</dbReference>
<dbReference type="PANTHER" id="PTHR42683">
    <property type="entry name" value="ALDEHYDE REDUCTASE"/>
    <property type="match status" value="1"/>
</dbReference>
<keyword evidence="10" id="KW-1185">Reference proteome</keyword>
<dbReference type="GO" id="GO:0008270">
    <property type="term" value="F:zinc ion binding"/>
    <property type="evidence" value="ECO:0007669"/>
    <property type="project" value="InterPro"/>
</dbReference>
<dbReference type="Pfam" id="PF00107">
    <property type="entry name" value="ADH_zinc_N"/>
    <property type="match status" value="1"/>
</dbReference>
<dbReference type="FunFam" id="3.40.50.720:FF:000022">
    <property type="entry name" value="Cinnamyl alcohol dehydrogenase"/>
    <property type="match status" value="1"/>
</dbReference>
<dbReference type="AlphaFoldDB" id="A0A6N7YZZ5"/>
<dbReference type="InterPro" id="IPR013149">
    <property type="entry name" value="ADH-like_C"/>
</dbReference>
<dbReference type="InterPro" id="IPR011032">
    <property type="entry name" value="GroES-like_sf"/>
</dbReference>
<dbReference type="Pfam" id="PF08240">
    <property type="entry name" value="ADH_N"/>
    <property type="match status" value="1"/>
</dbReference>
<dbReference type="InterPro" id="IPR036291">
    <property type="entry name" value="NAD(P)-bd_dom_sf"/>
</dbReference>
<evidence type="ECO:0000259" key="8">
    <source>
        <dbReference type="SMART" id="SM00829"/>
    </source>
</evidence>
<keyword evidence="2 7" id="KW-0479">Metal-binding</keyword>
<dbReference type="SMART" id="SM00829">
    <property type="entry name" value="PKS_ER"/>
    <property type="match status" value="1"/>
</dbReference>
<dbReference type="CDD" id="cd05283">
    <property type="entry name" value="CAD1"/>
    <property type="match status" value="1"/>
</dbReference>
<gene>
    <name evidence="9" type="ORF">GKO32_26865</name>
</gene>
<dbReference type="Proteomes" id="UP000440096">
    <property type="component" value="Unassembled WGS sequence"/>
</dbReference>
<evidence type="ECO:0000256" key="1">
    <source>
        <dbReference type="ARBA" id="ARBA00001947"/>
    </source>
</evidence>
<dbReference type="OrthoDB" id="3567264at2"/>
<evidence type="ECO:0000256" key="7">
    <source>
        <dbReference type="RuleBase" id="RU361277"/>
    </source>
</evidence>
<dbReference type="GO" id="GO:0008106">
    <property type="term" value="F:alcohol dehydrogenase (NADP+) activity"/>
    <property type="evidence" value="ECO:0007669"/>
    <property type="project" value="UniProtKB-EC"/>
</dbReference>
<dbReference type="InterPro" id="IPR002328">
    <property type="entry name" value="ADH_Zn_CS"/>
</dbReference>
<dbReference type="EMBL" id="WMBA01000050">
    <property type="protein sequence ID" value="MTD57568.1"/>
    <property type="molecule type" value="Genomic_DNA"/>
</dbReference>
<dbReference type="InterPro" id="IPR020843">
    <property type="entry name" value="ER"/>
</dbReference>
<evidence type="ECO:0000256" key="5">
    <source>
        <dbReference type="ARBA" id="ARBA00024074"/>
    </source>
</evidence>
<evidence type="ECO:0000313" key="10">
    <source>
        <dbReference type="Proteomes" id="UP000440096"/>
    </source>
</evidence>
<evidence type="ECO:0000256" key="2">
    <source>
        <dbReference type="ARBA" id="ARBA00022723"/>
    </source>
</evidence>
<dbReference type="SUPFAM" id="SSF51735">
    <property type="entry name" value="NAD(P)-binding Rossmann-fold domains"/>
    <property type="match status" value="1"/>
</dbReference>
<dbReference type="RefSeq" id="WP_154759689.1">
    <property type="nucleotide sequence ID" value="NZ_WMBA01000050.1"/>
</dbReference>
<sequence length="338" mass="35576">MQVEAFAAMKAGGPLESYRYDSGPLGAEEVDVRVTHCGICHTDVDIIDDHHGIGRFPAVAGHEAIGVVEAVGDGVDTARIKVGDRVGVGAIAGSCMRCTTCIAGRTQFCAHRDDTVLRGVGGGFARYVRASQWRHVQPIPDAIPSAEAAPLLCAGATVFAPILRYGVRPTDQVAVVGLGGLGHLAVQFLAKWGCEVTVISRSRNKEQDAYSLGATDFVASGTPGELEAAAGRFDFVLSTVTADLPWGDYLDTLRPGGTLCFVGVPPSSITVSAMNLLPNAKTIGSGIPGGIEDTRQMLAFAGRHDIRSQVQTYSLPDLDKALDSVREGSARYRAVLEL</sequence>
<evidence type="ECO:0000256" key="4">
    <source>
        <dbReference type="ARBA" id="ARBA00023002"/>
    </source>
</evidence>
<feature type="domain" description="Enoyl reductase (ER)" evidence="8">
    <location>
        <begin position="13"/>
        <end position="336"/>
    </location>
</feature>
<keyword evidence="4" id="KW-0560">Oxidoreductase</keyword>
<proteinExistence type="inferred from homology"/>
<dbReference type="SUPFAM" id="SSF50129">
    <property type="entry name" value="GroES-like"/>
    <property type="match status" value="1"/>
</dbReference>
<comment type="caution">
    <text evidence="9">The sequence shown here is derived from an EMBL/GenBank/DDBJ whole genome shotgun (WGS) entry which is preliminary data.</text>
</comment>
<evidence type="ECO:0000256" key="6">
    <source>
        <dbReference type="ARBA" id="ARBA00048262"/>
    </source>
</evidence>
<name>A0A6N7YZZ5_9PSEU</name>
<dbReference type="InterPro" id="IPR013154">
    <property type="entry name" value="ADH-like_N"/>
</dbReference>
<dbReference type="InterPro" id="IPR047109">
    <property type="entry name" value="CAD-like"/>
</dbReference>
<comment type="catalytic activity">
    <reaction evidence="6">
        <text>a primary alcohol + NADP(+) = an aldehyde + NADPH + H(+)</text>
        <dbReference type="Rhea" id="RHEA:15937"/>
        <dbReference type="ChEBI" id="CHEBI:15378"/>
        <dbReference type="ChEBI" id="CHEBI:15734"/>
        <dbReference type="ChEBI" id="CHEBI:17478"/>
        <dbReference type="ChEBI" id="CHEBI:57783"/>
        <dbReference type="ChEBI" id="CHEBI:58349"/>
        <dbReference type="EC" id="1.1.1.2"/>
    </reaction>
</comment>
<keyword evidence="3 7" id="KW-0862">Zinc</keyword>
<reference evidence="9 10" key="1">
    <citation type="submission" date="2019-11" db="EMBL/GenBank/DDBJ databases">
        <title>Draft genome of Amycolatopsis RM579.</title>
        <authorList>
            <person name="Duangmal K."/>
            <person name="Mingma R."/>
        </authorList>
    </citation>
    <scope>NUCLEOTIDE SEQUENCE [LARGE SCALE GENOMIC DNA]</scope>
    <source>
        <strain evidence="9 10">RM579</strain>
    </source>
</reference>
<protein>
    <recommendedName>
        <fullName evidence="5">alcohol dehydrogenase (NADP(+))</fullName>
        <ecNumber evidence="5">1.1.1.2</ecNumber>
    </recommendedName>
</protein>
<comment type="similarity">
    <text evidence="7">Belongs to the zinc-containing alcohol dehydrogenase family.</text>
</comment>
<organism evidence="9 10">
    <name type="scientific">Amycolatopsis pithecellobii</name>
    <dbReference type="NCBI Taxonomy" id="664692"/>
    <lineage>
        <taxon>Bacteria</taxon>
        <taxon>Bacillati</taxon>
        <taxon>Actinomycetota</taxon>
        <taxon>Actinomycetes</taxon>
        <taxon>Pseudonocardiales</taxon>
        <taxon>Pseudonocardiaceae</taxon>
        <taxon>Amycolatopsis</taxon>
    </lineage>
</organism>
<dbReference type="Gene3D" id="3.40.50.720">
    <property type="entry name" value="NAD(P)-binding Rossmann-like Domain"/>
    <property type="match status" value="1"/>
</dbReference>
<evidence type="ECO:0000256" key="3">
    <source>
        <dbReference type="ARBA" id="ARBA00022833"/>
    </source>
</evidence>